<feature type="domain" description="Acyl-CoA dehydrogenase/oxidase C-terminal" evidence="11">
    <location>
        <begin position="279"/>
        <end position="447"/>
    </location>
</feature>
<evidence type="ECO:0000256" key="9">
    <source>
        <dbReference type="ARBA" id="ARBA00069043"/>
    </source>
</evidence>
<evidence type="ECO:0000256" key="8">
    <source>
        <dbReference type="ARBA" id="ARBA00066694"/>
    </source>
</evidence>
<dbReference type="GO" id="GO:0016627">
    <property type="term" value="F:oxidoreductase activity, acting on the CH-CH group of donors"/>
    <property type="evidence" value="ECO:0007669"/>
    <property type="project" value="InterPro"/>
</dbReference>
<keyword evidence="5 10" id="KW-0560">Oxidoreductase</keyword>
<dbReference type="PANTHER" id="PTHR42803">
    <property type="entry name" value="ACYL-COA DEHYDROGENASE"/>
    <property type="match status" value="1"/>
</dbReference>
<evidence type="ECO:0000259" key="13">
    <source>
        <dbReference type="Pfam" id="PF02771"/>
    </source>
</evidence>
<feature type="domain" description="Acetyl-CoA dehydrogenase-like C-terminal" evidence="14">
    <location>
        <begin position="464"/>
        <end position="587"/>
    </location>
</feature>
<feature type="domain" description="Acyl-CoA dehydrogenase/oxidase N-terminal" evidence="13">
    <location>
        <begin position="45"/>
        <end position="157"/>
    </location>
</feature>
<dbReference type="GO" id="GO:0050660">
    <property type="term" value="F:flavin adenine dinucleotide binding"/>
    <property type="evidence" value="ECO:0007669"/>
    <property type="project" value="InterPro"/>
</dbReference>
<reference evidence="15" key="1">
    <citation type="journal article" date="2014" name="Int. J. Syst. Evol. Microbiol.">
        <title>Complete genome sequence of Corynebacterium casei LMG S-19264T (=DSM 44701T), isolated from a smear-ripened cheese.</title>
        <authorList>
            <consortium name="US DOE Joint Genome Institute (JGI-PGF)"/>
            <person name="Walter F."/>
            <person name="Albersmeier A."/>
            <person name="Kalinowski J."/>
            <person name="Ruckert C."/>
        </authorList>
    </citation>
    <scope>NUCLEOTIDE SEQUENCE</scope>
    <source>
        <strain evidence="15">CGMCC 1.15425</strain>
    </source>
</reference>
<dbReference type="Pfam" id="PF02770">
    <property type="entry name" value="Acyl-CoA_dh_M"/>
    <property type="match status" value="1"/>
</dbReference>
<dbReference type="EMBL" id="BMIY01000007">
    <property type="protein sequence ID" value="GFZ75943.1"/>
    <property type="molecule type" value="Genomic_DNA"/>
</dbReference>
<dbReference type="InterPro" id="IPR037069">
    <property type="entry name" value="AcylCoA_DH/ox_N_sf"/>
</dbReference>
<proteinExistence type="inferred from homology"/>
<dbReference type="RefSeq" id="WP_068810887.1">
    <property type="nucleotide sequence ID" value="NZ_BMIY01000007.1"/>
</dbReference>
<comment type="catalytic activity">
    <reaction evidence="6">
        <text>3-(methylsulfanyl)propanoyl-CoA + oxidized [electron-transfer flavoprotein] + H(+) = 3-(methylsulfanyl)acryloyl-CoA + reduced [electron-transfer flavoprotein]</text>
        <dbReference type="Rhea" id="RHEA:52612"/>
        <dbReference type="Rhea" id="RHEA-COMP:10685"/>
        <dbReference type="Rhea" id="RHEA-COMP:10686"/>
        <dbReference type="ChEBI" id="CHEBI:15378"/>
        <dbReference type="ChEBI" id="CHEBI:57692"/>
        <dbReference type="ChEBI" id="CHEBI:58307"/>
        <dbReference type="ChEBI" id="CHEBI:82815"/>
        <dbReference type="ChEBI" id="CHEBI:84994"/>
        <dbReference type="EC" id="1.3.99.41"/>
    </reaction>
    <physiologicalReaction direction="left-to-right" evidence="6">
        <dbReference type="Rhea" id="RHEA:52613"/>
    </physiologicalReaction>
</comment>
<dbReference type="InterPro" id="IPR013786">
    <property type="entry name" value="AcylCoA_DH/ox_N"/>
</dbReference>
<evidence type="ECO:0000259" key="11">
    <source>
        <dbReference type="Pfam" id="PF00441"/>
    </source>
</evidence>
<dbReference type="InterPro" id="IPR009100">
    <property type="entry name" value="AcylCoA_DH/oxidase_NM_dom_sf"/>
</dbReference>
<feature type="domain" description="Acyl-CoA oxidase/dehydrogenase middle" evidence="12">
    <location>
        <begin position="163"/>
        <end position="268"/>
    </location>
</feature>
<accession>A0A916VID5</accession>
<evidence type="ECO:0000256" key="6">
    <source>
        <dbReference type="ARBA" id="ARBA00051388"/>
    </source>
</evidence>
<dbReference type="InterPro" id="IPR046373">
    <property type="entry name" value="Acyl-CoA_Oxase/DH_mid-dom_sf"/>
</dbReference>
<comment type="function">
    <text evidence="7">Involved in the assimilation of dimethylsulphoniopropionate (DMSP), an important compound in the fixation of carbon in marine phytoplankton, by mediating the conversion of 3-(methylthio)propanoyl-CoA (MMPA-CoA) to 3-(methylthio)acryloyl-CoA (MTA-CoA).</text>
</comment>
<keyword evidence="4 10" id="KW-0274">FAD</keyword>
<reference evidence="15" key="2">
    <citation type="submission" date="2020-09" db="EMBL/GenBank/DDBJ databases">
        <authorList>
            <person name="Sun Q."/>
            <person name="Zhou Y."/>
        </authorList>
    </citation>
    <scope>NUCLEOTIDE SEQUENCE</scope>
    <source>
        <strain evidence="15">CGMCC 1.15425</strain>
    </source>
</reference>
<organism evidence="15 16">
    <name type="scientific">Pseudohongiella nitratireducens</name>
    <dbReference type="NCBI Taxonomy" id="1768907"/>
    <lineage>
        <taxon>Bacteria</taxon>
        <taxon>Pseudomonadati</taxon>
        <taxon>Pseudomonadota</taxon>
        <taxon>Gammaproteobacteria</taxon>
        <taxon>Pseudomonadales</taxon>
        <taxon>Pseudohongiellaceae</taxon>
        <taxon>Pseudohongiella</taxon>
    </lineage>
</organism>
<dbReference type="SUPFAM" id="SSF47203">
    <property type="entry name" value="Acyl-CoA dehydrogenase C-terminal domain-like"/>
    <property type="match status" value="1"/>
</dbReference>
<dbReference type="Gene3D" id="1.10.540.10">
    <property type="entry name" value="Acyl-CoA dehydrogenase/oxidase, N-terminal domain"/>
    <property type="match status" value="1"/>
</dbReference>
<evidence type="ECO:0000256" key="1">
    <source>
        <dbReference type="ARBA" id="ARBA00001974"/>
    </source>
</evidence>
<evidence type="ECO:0000256" key="7">
    <source>
        <dbReference type="ARBA" id="ARBA00058683"/>
    </source>
</evidence>
<evidence type="ECO:0000256" key="10">
    <source>
        <dbReference type="RuleBase" id="RU362125"/>
    </source>
</evidence>
<dbReference type="Pfam" id="PF12806">
    <property type="entry name" value="Acyl-CoA_dh_C"/>
    <property type="match status" value="1"/>
</dbReference>
<dbReference type="InterPro" id="IPR052166">
    <property type="entry name" value="Diverse_Acyl-CoA_DH"/>
</dbReference>
<evidence type="ECO:0000256" key="2">
    <source>
        <dbReference type="ARBA" id="ARBA00009347"/>
    </source>
</evidence>
<comment type="caution">
    <text evidence="15">The sequence shown here is derived from an EMBL/GenBank/DDBJ whole genome shotgun (WGS) entry which is preliminary data.</text>
</comment>
<evidence type="ECO:0000256" key="5">
    <source>
        <dbReference type="ARBA" id="ARBA00023002"/>
    </source>
</evidence>
<dbReference type="InterPro" id="IPR006091">
    <property type="entry name" value="Acyl-CoA_Oxase/DH_mid-dom"/>
</dbReference>
<sequence>MFEYRAPLKDMQFILHDVFQISSRFTDLNLNDELSEDLINSVLEEAGRIAETLMAPLNQSGDEQGCQFEAGQVTTPEGFVDAYRTYASGGWIGLSGDPEYGGQGMPKLLTVSIEEMMMAANSSLALYAVLTAGGALAIARHASESLKQTYLPKLYDGSWSATMCLTEAQAGTDLSMLKTRAEPEGEAYRITGSKMFITGGEHDLTDNIVHLVLAKLPGAPAGAKGVSLFLVPKYLPESPDQTNGVSCGSIEHKMGLLGSATCVMNFDQAKGFLVGEPHNGLACMFTMMNYERLTIGLQGLALGDASYQVAARYADERRQGRSARGTQSPDDAGDSLLVHADVRRMLLTMRANSEAARALAVYVGSQLDIAHYHPEAESRKKAEWRVAVLTPVAKAAFSDRGFEACVLGQQVLGGHGYVREWGQEQKVRDARIAQIYEGTNGIQALDLMGRKVVYDRQGMLDDLIGEVESFAQELPGSQAPFAEGLQNALSDLQAAVAHVRSASVEMPDEVGAASVPFLDLLSIVMYGYMWARMSMTAQSKLDSGEGDSDFCQAKIHVADYYLRRCMPKTHALRKEIEAGSDSVMSMPAALF</sequence>
<evidence type="ECO:0000313" key="15">
    <source>
        <dbReference type="EMBL" id="GFZ75943.1"/>
    </source>
</evidence>
<dbReference type="InterPro" id="IPR025878">
    <property type="entry name" value="Acyl-CoA_dh-like_C_dom"/>
</dbReference>
<evidence type="ECO:0000259" key="12">
    <source>
        <dbReference type="Pfam" id="PF02770"/>
    </source>
</evidence>
<dbReference type="OrthoDB" id="9764895at2"/>
<dbReference type="Gene3D" id="1.20.140.10">
    <property type="entry name" value="Butyryl-CoA Dehydrogenase, subunit A, domain 3"/>
    <property type="match status" value="1"/>
</dbReference>
<gene>
    <name evidence="15" type="ORF">GCM10011403_18360</name>
</gene>
<evidence type="ECO:0000313" key="16">
    <source>
        <dbReference type="Proteomes" id="UP000627715"/>
    </source>
</evidence>
<name>A0A916VID5_9GAMM</name>
<dbReference type="Gene3D" id="2.40.110.10">
    <property type="entry name" value="Butyryl-CoA Dehydrogenase, subunit A, domain 2"/>
    <property type="match status" value="1"/>
</dbReference>
<dbReference type="SUPFAM" id="SSF56645">
    <property type="entry name" value="Acyl-CoA dehydrogenase NM domain-like"/>
    <property type="match status" value="1"/>
</dbReference>
<dbReference type="Pfam" id="PF00441">
    <property type="entry name" value="Acyl-CoA_dh_1"/>
    <property type="match status" value="1"/>
</dbReference>
<dbReference type="AlphaFoldDB" id="A0A916VID5"/>
<comment type="similarity">
    <text evidence="2 10">Belongs to the acyl-CoA dehydrogenase family.</text>
</comment>
<dbReference type="PANTHER" id="PTHR42803:SF1">
    <property type="entry name" value="BROAD-SPECIFICITY LINEAR ACYL-COA DEHYDROGENASE FADE5"/>
    <property type="match status" value="1"/>
</dbReference>
<dbReference type="Pfam" id="PF02771">
    <property type="entry name" value="Acyl-CoA_dh_N"/>
    <property type="match status" value="1"/>
</dbReference>
<evidence type="ECO:0000256" key="4">
    <source>
        <dbReference type="ARBA" id="ARBA00022827"/>
    </source>
</evidence>
<keyword evidence="16" id="KW-1185">Reference proteome</keyword>
<dbReference type="InterPro" id="IPR009075">
    <property type="entry name" value="AcylCo_DH/oxidase_C"/>
</dbReference>
<keyword evidence="3 10" id="KW-0285">Flavoprotein</keyword>
<dbReference type="InterPro" id="IPR036250">
    <property type="entry name" value="AcylCo_DH-like_C"/>
</dbReference>
<evidence type="ECO:0000256" key="3">
    <source>
        <dbReference type="ARBA" id="ARBA00022630"/>
    </source>
</evidence>
<dbReference type="FunFam" id="2.40.110.10:FF:000031">
    <property type="entry name" value="Acyl-CoA dehydrogenase, putative"/>
    <property type="match status" value="1"/>
</dbReference>
<dbReference type="EC" id="1.3.99.41" evidence="8"/>
<evidence type="ECO:0000259" key="14">
    <source>
        <dbReference type="Pfam" id="PF12806"/>
    </source>
</evidence>
<dbReference type="Proteomes" id="UP000627715">
    <property type="component" value="Unassembled WGS sequence"/>
</dbReference>
<protein>
    <recommendedName>
        <fullName evidence="9">3-methylmercaptopropionyl-CoA dehydrogenase</fullName>
        <ecNumber evidence="8">1.3.99.41</ecNumber>
    </recommendedName>
</protein>
<comment type="cofactor">
    <cofactor evidence="1 10">
        <name>FAD</name>
        <dbReference type="ChEBI" id="CHEBI:57692"/>
    </cofactor>
</comment>